<dbReference type="GeneID" id="123391455"/>
<proteinExistence type="predicted"/>
<organism evidence="3 4">
    <name type="scientific">Mustela putorius furo</name>
    <name type="common">European domestic ferret</name>
    <name type="synonym">Mustela furo</name>
    <dbReference type="NCBI Taxonomy" id="9669"/>
    <lineage>
        <taxon>Eukaryota</taxon>
        <taxon>Metazoa</taxon>
        <taxon>Chordata</taxon>
        <taxon>Craniata</taxon>
        <taxon>Vertebrata</taxon>
        <taxon>Euteleostomi</taxon>
        <taxon>Mammalia</taxon>
        <taxon>Eutheria</taxon>
        <taxon>Laurasiatheria</taxon>
        <taxon>Carnivora</taxon>
        <taxon>Caniformia</taxon>
        <taxon>Musteloidea</taxon>
        <taxon>Mustelidae</taxon>
        <taxon>Mustelinae</taxon>
        <taxon>Mustela</taxon>
    </lineage>
</organism>
<feature type="coiled-coil region" evidence="1">
    <location>
        <begin position="127"/>
        <end position="158"/>
    </location>
</feature>
<keyword evidence="1" id="KW-0175">Coiled coil</keyword>
<feature type="region of interest" description="Disordered" evidence="2">
    <location>
        <begin position="1"/>
        <end position="109"/>
    </location>
</feature>
<dbReference type="CTD" id="441376"/>
<dbReference type="Proteomes" id="UP000000715">
    <property type="component" value="Unplaced"/>
</dbReference>
<dbReference type="OrthoDB" id="9948935at2759"/>
<feature type="compositionally biased region" description="Basic and acidic residues" evidence="2">
    <location>
        <begin position="52"/>
        <end position="69"/>
    </location>
</feature>
<dbReference type="AlphaFoldDB" id="A0A8U0S2A9"/>
<protein>
    <submittedName>
        <fullName evidence="4">Alanine and arginine-rich domain-containing protein</fullName>
    </submittedName>
</protein>
<dbReference type="PANTHER" id="PTHR32289">
    <property type="entry name" value="PROTEIN FAM167A"/>
    <property type="match status" value="1"/>
</dbReference>
<evidence type="ECO:0000256" key="2">
    <source>
        <dbReference type="SAM" id="MobiDB-lite"/>
    </source>
</evidence>
<evidence type="ECO:0000256" key="1">
    <source>
        <dbReference type="SAM" id="Coils"/>
    </source>
</evidence>
<evidence type="ECO:0000313" key="4">
    <source>
        <dbReference type="RefSeq" id="XP_044934006.1"/>
    </source>
</evidence>
<dbReference type="PANTHER" id="PTHR32289:SF2">
    <property type="entry name" value="ALANINE AND ARGININE-RICH DOMAIN-CONTAINING PROTEIN"/>
    <property type="match status" value="1"/>
</dbReference>
<accession>A0A8U0S2A9</accession>
<evidence type="ECO:0000313" key="3">
    <source>
        <dbReference type="Proteomes" id="UP000000715"/>
    </source>
</evidence>
<dbReference type="InterPro" id="IPR051771">
    <property type="entry name" value="FAM167_domain"/>
</dbReference>
<dbReference type="RefSeq" id="XP_044934006.1">
    <property type="nucleotide sequence ID" value="XM_045078071.1"/>
</dbReference>
<name>A0A8U0S2A9_MUSPF</name>
<keyword evidence="3" id="KW-1185">Reference proteome</keyword>
<sequence length="167" mass="18049">MGAGVSEMGPEDSHRRGRATAPGPPGVPGSDGPWPPAPRPARGSPGGSKSVNRQEEAHAARPRLEDLRRRQARAWPRTLPRGSSGRPRAEAGPEAEAEAPRDPPGTAHVGTVLAGLRAELLEMRFQNHQLAKTLLDLNKKMQRLKKEYELEIASKSQSSEHNVGNLE</sequence>
<gene>
    <name evidence="4" type="primary">AARD</name>
</gene>
<reference evidence="4" key="1">
    <citation type="submission" date="2025-08" db="UniProtKB">
        <authorList>
            <consortium name="RefSeq"/>
        </authorList>
    </citation>
    <scope>IDENTIFICATION</scope>
    <source>
        <tissue evidence="4">Brain</tissue>
    </source>
</reference>
<feature type="compositionally biased region" description="Pro residues" evidence="2">
    <location>
        <begin position="22"/>
        <end position="39"/>
    </location>
</feature>